<keyword evidence="1" id="KW-0732">Signal</keyword>
<accession>A0ABS3JPV9</accession>
<keyword evidence="3" id="KW-1185">Reference proteome</keyword>
<evidence type="ECO:0000256" key="1">
    <source>
        <dbReference type="SAM" id="SignalP"/>
    </source>
</evidence>
<sequence>MVRLPFLLLLLITATAAFAQPRIDSVIVSGQVRRLSAKLYRQSPTVLVTRTNMLRGGIEQAFPAPLQPNGTFRVAVPIVYPQEEMQFIIGNATTPFLASAGNLTITLDNDSLYVAALPFQFGGVNAQVNQQYAQFKAFEAKNKPDENARKRTLKKALNGDINQTFSTLYPTFIDPFTQFSTRQTVFPLVRDWAVTNARYDAAAYVFDKALQEQQTIPPNYFKAVTTDTETLLTASRAIAMSRFGAYADMRIQQNTPSSGRGIRIRTLAQLIDQYGTGLTVNDRQRLAAFRETNTARTADVRYLSKLLERNPDTLTRLLTYENAMQTARPLFDSLSMDYLKGYAMNMVITESTLDIVQVVAQHIYPQIGNPYLKQSFSDLLGQALRDTALVRQVRADYLALEKQPGVNSGYVGDGIYVTAGTNRDGSELLKKAVDQNRGHVIYVVLWGPGSETGRQLARDAQRLRDVFLPQDLTILYISTNDADEKLWLESIVRNRLKGEHIRLSESQTYSVFNTLNLSDPSPVRIILPQGKLFRKEALLPDKFDQLVEQIQAQLR</sequence>
<evidence type="ECO:0000313" key="2">
    <source>
        <dbReference type="EMBL" id="MBO0952027.1"/>
    </source>
</evidence>
<feature type="chain" id="PRO_5046385412" description="Thioredoxin domain-containing protein" evidence="1">
    <location>
        <begin position="20"/>
        <end position="555"/>
    </location>
</feature>
<name>A0ABS3JPV9_9BACT</name>
<dbReference type="RefSeq" id="WP_207331974.1">
    <property type="nucleotide sequence ID" value="NZ_JAFMYW010000009.1"/>
</dbReference>
<protein>
    <recommendedName>
        <fullName evidence="4">Thioredoxin domain-containing protein</fullName>
    </recommendedName>
</protein>
<proteinExistence type="predicted"/>
<evidence type="ECO:0000313" key="3">
    <source>
        <dbReference type="Proteomes" id="UP000664628"/>
    </source>
</evidence>
<dbReference type="EMBL" id="JAFMYW010000009">
    <property type="protein sequence ID" value="MBO0952027.1"/>
    <property type="molecule type" value="Genomic_DNA"/>
</dbReference>
<gene>
    <name evidence="2" type="ORF">J2I46_25830</name>
</gene>
<reference evidence="2 3" key="1">
    <citation type="submission" date="2021-03" db="EMBL/GenBank/DDBJ databases">
        <title>Fibrella sp. HMF5405 genome sequencing and assembly.</title>
        <authorList>
            <person name="Kang H."/>
            <person name="Kim H."/>
            <person name="Bae S."/>
            <person name="Joh K."/>
        </authorList>
    </citation>
    <scope>NUCLEOTIDE SEQUENCE [LARGE SCALE GENOMIC DNA]</scope>
    <source>
        <strain evidence="2 3">HMF5405</strain>
    </source>
</reference>
<comment type="caution">
    <text evidence="2">The sequence shown here is derived from an EMBL/GenBank/DDBJ whole genome shotgun (WGS) entry which is preliminary data.</text>
</comment>
<feature type="signal peptide" evidence="1">
    <location>
        <begin position="1"/>
        <end position="19"/>
    </location>
</feature>
<dbReference type="Proteomes" id="UP000664628">
    <property type="component" value="Unassembled WGS sequence"/>
</dbReference>
<organism evidence="2 3">
    <name type="scientific">Fibrella forsythiae</name>
    <dbReference type="NCBI Taxonomy" id="2817061"/>
    <lineage>
        <taxon>Bacteria</taxon>
        <taxon>Pseudomonadati</taxon>
        <taxon>Bacteroidota</taxon>
        <taxon>Cytophagia</taxon>
        <taxon>Cytophagales</taxon>
        <taxon>Spirosomataceae</taxon>
        <taxon>Fibrella</taxon>
    </lineage>
</organism>
<evidence type="ECO:0008006" key="4">
    <source>
        <dbReference type="Google" id="ProtNLM"/>
    </source>
</evidence>